<dbReference type="InterPro" id="IPR039808">
    <property type="entry name" value="Cadherin"/>
</dbReference>
<keyword evidence="4" id="KW-0963">Cytoplasm</keyword>
<dbReference type="GO" id="GO:0007043">
    <property type="term" value="P:cell-cell junction assembly"/>
    <property type="evidence" value="ECO:0007669"/>
    <property type="project" value="TreeGrafter"/>
</dbReference>
<evidence type="ECO:0000256" key="4">
    <source>
        <dbReference type="ARBA" id="ARBA00022490"/>
    </source>
</evidence>
<evidence type="ECO:0000256" key="6">
    <source>
        <dbReference type="ARBA" id="ARBA00022692"/>
    </source>
</evidence>
<evidence type="ECO:0000256" key="3">
    <source>
        <dbReference type="ARBA" id="ARBA00022475"/>
    </source>
</evidence>
<dbReference type="PROSITE" id="PS00232">
    <property type="entry name" value="CADHERIN_1"/>
    <property type="match status" value="1"/>
</dbReference>
<dbReference type="AlphaFoldDB" id="G1P6D0"/>
<dbReference type="STRING" id="59463.ENSMLUP00000005622"/>
<dbReference type="CDD" id="cd11304">
    <property type="entry name" value="Cadherin_repeat"/>
    <property type="match status" value="4"/>
</dbReference>
<keyword evidence="12 19" id="KW-1133">Transmembrane helix</keyword>
<gene>
    <name evidence="21" type="primary">CDH26</name>
</gene>
<dbReference type="FunFam" id="2.60.40.60:FF:000019">
    <property type="entry name" value="Cadherin 2"/>
    <property type="match status" value="1"/>
</dbReference>
<protein>
    <recommendedName>
        <fullName evidence="17">Cadherin-like protein 26</fullName>
    </recommendedName>
</protein>
<reference evidence="21" key="3">
    <citation type="submission" date="2025-09" db="UniProtKB">
        <authorList>
            <consortium name="Ensembl"/>
        </authorList>
    </citation>
    <scope>IDENTIFICATION</scope>
</reference>
<evidence type="ECO:0000313" key="21">
    <source>
        <dbReference type="Ensembl" id="ENSMLUP00000005622.2"/>
    </source>
</evidence>
<dbReference type="InterPro" id="IPR002126">
    <property type="entry name" value="Cadherin-like_dom"/>
</dbReference>
<evidence type="ECO:0000256" key="16">
    <source>
        <dbReference type="ARBA" id="ARBA00062925"/>
    </source>
</evidence>
<keyword evidence="11" id="KW-0130">Cell adhesion</keyword>
<evidence type="ECO:0000256" key="8">
    <source>
        <dbReference type="ARBA" id="ARBA00022729"/>
    </source>
</evidence>
<organism evidence="21 22">
    <name type="scientific">Myotis lucifugus</name>
    <name type="common">Little brown bat</name>
    <dbReference type="NCBI Taxonomy" id="59463"/>
    <lineage>
        <taxon>Eukaryota</taxon>
        <taxon>Metazoa</taxon>
        <taxon>Chordata</taxon>
        <taxon>Craniata</taxon>
        <taxon>Vertebrata</taxon>
        <taxon>Euteleostomi</taxon>
        <taxon>Mammalia</taxon>
        <taxon>Eutheria</taxon>
        <taxon>Laurasiatheria</taxon>
        <taxon>Chiroptera</taxon>
        <taxon>Yangochiroptera</taxon>
        <taxon>Vespertilionidae</taxon>
        <taxon>Myotis</taxon>
    </lineage>
</organism>
<feature type="domain" description="Cadherin" evidence="20">
    <location>
        <begin position="285"/>
        <end position="406"/>
    </location>
</feature>
<proteinExistence type="predicted"/>
<evidence type="ECO:0000256" key="15">
    <source>
        <dbReference type="ARBA" id="ARBA00059993"/>
    </source>
</evidence>
<dbReference type="InParanoid" id="G1P6D0"/>
<evidence type="ECO:0000256" key="1">
    <source>
        <dbReference type="ARBA" id="ARBA00004251"/>
    </source>
</evidence>
<dbReference type="GO" id="GO:0008013">
    <property type="term" value="F:beta-catenin binding"/>
    <property type="evidence" value="ECO:0007669"/>
    <property type="project" value="Ensembl"/>
</dbReference>
<evidence type="ECO:0000256" key="19">
    <source>
        <dbReference type="SAM" id="Phobius"/>
    </source>
</evidence>
<dbReference type="HOGENOM" id="CLU_005284_5_0_1"/>
<comment type="subunit">
    <text evidence="16">Homodimer. Component of a cadherin:catenin adhesion complex composed of at least of CDH26, beta-catenin/CTNNB1, alpha-catenin/CTNNA1 and p120 catenin/CTNND1.</text>
</comment>
<dbReference type="GO" id="GO:0007156">
    <property type="term" value="P:homophilic cell adhesion via plasma membrane adhesion molecules"/>
    <property type="evidence" value="ECO:0007669"/>
    <property type="project" value="InterPro"/>
</dbReference>
<evidence type="ECO:0000256" key="5">
    <source>
        <dbReference type="ARBA" id="ARBA00022685"/>
    </source>
</evidence>
<accession>G1P6D0</accession>
<keyword evidence="10 18" id="KW-0106">Calcium</keyword>
<dbReference type="GO" id="GO:0070097">
    <property type="term" value="F:delta-catenin binding"/>
    <property type="evidence" value="ECO:0007669"/>
    <property type="project" value="Ensembl"/>
</dbReference>
<dbReference type="GO" id="GO:0005509">
    <property type="term" value="F:calcium ion binding"/>
    <property type="evidence" value="ECO:0007669"/>
    <property type="project" value="UniProtKB-UniRule"/>
</dbReference>
<dbReference type="GO" id="GO:0005737">
    <property type="term" value="C:cytoplasm"/>
    <property type="evidence" value="ECO:0007669"/>
    <property type="project" value="UniProtKB-SubCell"/>
</dbReference>
<dbReference type="InterPro" id="IPR020894">
    <property type="entry name" value="Cadherin_CS"/>
</dbReference>
<reference evidence="21" key="2">
    <citation type="submission" date="2025-08" db="UniProtKB">
        <authorList>
            <consortium name="Ensembl"/>
        </authorList>
    </citation>
    <scope>IDENTIFICATION</scope>
</reference>
<evidence type="ECO:0000313" key="22">
    <source>
        <dbReference type="Proteomes" id="UP000001074"/>
    </source>
</evidence>
<dbReference type="GO" id="GO:0044331">
    <property type="term" value="P:cell-cell adhesion mediated by cadherin"/>
    <property type="evidence" value="ECO:0007669"/>
    <property type="project" value="TreeGrafter"/>
</dbReference>
<dbReference type="GO" id="GO:0016342">
    <property type="term" value="C:catenin complex"/>
    <property type="evidence" value="ECO:0007669"/>
    <property type="project" value="TreeGrafter"/>
</dbReference>
<feature type="transmembrane region" description="Helical" evidence="19">
    <location>
        <begin position="630"/>
        <end position="649"/>
    </location>
</feature>
<dbReference type="PANTHER" id="PTHR24027">
    <property type="entry name" value="CADHERIN-23"/>
    <property type="match status" value="1"/>
</dbReference>
<dbReference type="FunFam" id="2.60.40.60:FF:000158">
    <property type="entry name" value="Dachsous cadherin-related 1"/>
    <property type="match status" value="1"/>
</dbReference>
<name>G1P6D0_MYOLU</name>
<feature type="domain" description="Cadherin" evidence="20">
    <location>
        <begin position="175"/>
        <end position="284"/>
    </location>
</feature>
<keyword evidence="5" id="KW-0165">Cleavage on pair of basic residues</keyword>
<dbReference type="GeneTree" id="ENSGT00940000161589"/>
<dbReference type="FunFam" id="2.60.40.60:FF:000095">
    <property type="entry name" value="Cadherin 13"/>
    <property type="match status" value="1"/>
</dbReference>
<dbReference type="GO" id="GO:0016339">
    <property type="term" value="P:calcium-dependent cell-cell adhesion via plasma membrane cell adhesion molecules"/>
    <property type="evidence" value="ECO:0007669"/>
    <property type="project" value="TreeGrafter"/>
</dbReference>
<dbReference type="OMA" id="MRSGSHP"/>
<evidence type="ECO:0000256" key="14">
    <source>
        <dbReference type="ARBA" id="ARBA00023180"/>
    </source>
</evidence>
<dbReference type="GO" id="GO:0005178">
    <property type="term" value="F:integrin binding"/>
    <property type="evidence" value="ECO:0007669"/>
    <property type="project" value="Ensembl"/>
</dbReference>
<evidence type="ECO:0000256" key="13">
    <source>
        <dbReference type="ARBA" id="ARBA00023136"/>
    </source>
</evidence>
<evidence type="ECO:0000256" key="18">
    <source>
        <dbReference type="PROSITE-ProRule" id="PRU00043"/>
    </source>
</evidence>
<evidence type="ECO:0000256" key="2">
    <source>
        <dbReference type="ARBA" id="ARBA00004496"/>
    </source>
</evidence>
<dbReference type="SUPFAM" id="SSF49313">
    <property type="entry name" value="Cadherin-like"/>
    <property type="match status" value="5"/>
</dbReference>
<dbReference type="PANTHER" id="PTHR24027:SF78">
    <property type="entry name" value="CADHERIN-LIKE PROTEIN 26"/>
    <property type="match status" value="1"/>
</dbReference>
<dbReference type="GO" id="GO:0015630">
    <property type="term" value="C:microtubule cytoskeleton"/>
    <property type="evidence" value="ECO:0007669"/>
    <property type="project" value="Ensembl"/>
</dbReference>
<comment type="function">
    <text evidence="15">Cadherins are calcium-dependent cell adhesion proteins. They preferentially interact with themselves in a homophilic manner in connecting cells; cadherins may thus contribute to the sorting of heterogeneous cell types. Ligand for integrins alpha-E/beta-7, ITGAE:ITGAB7, alpha-4/beta-7, ITGA4:ITGAB7 and alpha-4/beta-1, ITGA4:ITGAB1 through which modulates CD4(+) T cells activation.</text>
</comment>
<keyword evidence="22" id="KW-1185">Reference proteome</keyword>
<dbReference type="Ensembl" id="ENSMLUT00000006156.2">
    <property type="protein sequence ID" value="ENSMLUP00000005622.2"/>
    <property type="gene ID" value="ENSMLUG00000006152.2"/>
</dbReference>
<dbReference type="GO" id="GO:0000902">
    <property type="term" value="P:cell morphogenesis"/>
    <property type="evidence" value="ECO:0007669"/>
    <property type="project" value="TreeGrafter"/>
</dbReference>
<dbReference type="PROSITE" id="PS50268">
    <property type="entry name" value="CADHERIN_2"/>
    <property type="match status" value="4"/>
</dbReference>
<evidence type="ECO:0000256" key="11">
    <source>
        <dbReference type="ARBA" id="ARBA00022889"/>
    </source>
</evidence>
<dbReference type="Gene3D" id="2.60.40.60">
    <property type="entry name" value="Cadherins"/>
    <property type="match status" value="5"/>
</dbReference>
<dbReference type="FunCoup" id="G1P6D0">
    <property type="interactions" value="4"/>
</dbReference>
<dbReference type="Pfam" id="PF00028">
    <property type="entry name" value="Cadherin"/>
    <property type="match status" value="3"/>
</dbReference>
<dbReference type="GO" id="GO:0016477">
    <property type="term" value="P:cell migration"/>
    <property type="evidence" value="ECO:0007669"/>
    <property type="project" value="TreeGrafter"/>
</dbReference>
<keyword evidence="13 19" id="KW-0472">Membrane</keyword>
<keyword evidence="14" id="KW-0325">Glycoprotein</keyword>
<dbReference type="Proteomes" id="UP000001074">
    <property type="component" value="Unassembled WGS sequence"/>
</dbReference>
<dbReference type="FunFam" id="2.60.40.60:FF:000011">
    <property type="entry name" value="Cadherin 1"/>
    <property type="match status" value="1"/>
</dbReference>
<evidence type="ECO:0000256" key="9">
    <source>
        <dbReference type="ARBA" id="ARBA00022737"/>
    </source>
</evidence>
<dbReference type="EMBL" id="AAPE02048406">
    <property type="status" value="NOT_ANNOTATED_CDS"/>
    <property type="molecule type" value="Genomic_DNA"/>
</dbReference>
<keyword evidence="8" id="KW-0732">Signal</keyword>
<keyword evidence="9" id="KW-0677">Repeat</keyword>
<keyword evidence="7" id="KW-0479">Metal-binding</keyword>
<dbReference type="EMBL" id="AAPE02048407">
    <property type="status" value="NOT_ANNOTATED_CDS"/>
    <property type="molecule type" value="Genomic_DNA"/>
</dbReference>
<dbReference type="eggNOG" id="KOG3594">
    <property type="taxonomic scope" value="Eukaryota"/>
</dbReference>
<dbReference type="SMART" id="SM00112">
    <property type="entry name" value="CA"/>
    <property type="match status" value="4"/>
</dbReference>
<keyword evidence="6 19" id="KW-0812">Transmembrane</keyword>
<feature type="domain" description="Cadherin" evidence="20">
    <location>
        <begin position="94"/>
        <end position="174"/>
    </location>
</feature>
<reference evidence="21 22" key="1">
    <citation type="journal article" date="2011" name="Nature">
        <title>A high-resolution map of human evolutionary constraint using 29 mammals.</title>
        <authorList>
            <person name="Lindblad-Toh K."/>
            <person name="Garber M."/>
            <person name="Zuk O."/>
            <person name="Lin M.F."/>
            <person name="Parker B.J."/>
            <person name="Washietl S."/>
            <person name="Kheradpour P."/>
            <person name="Ernst J."/>
            <person name="Jordan G."/>
            <person name="Mauceli E."/>
            <person name="Ward L.D."/>
            <person name="Lowe C.B."/>
            <person name="Holloway A.K."/>
            <person name="Clamp M."/>
            <person name="Gnerre S."/>
            <person name="Alfoldi J."/>
            <person name="Beal K."/>
            <person name="Chang J."/>
            <person name="Clawson H."/>
            <person name="Cuff J."/>
            <person name="Di Palma F."/>
            <person name="Fitzgerald S."/>
            <person name="Flicek P."/>
            <person name="Guttman M."/>
            <person name="Hubisz M.J."/>
            <person name="Jaffe D.B."/>
            <person name="Jungreis I."/>
            <person name="Kent W.J."/>
            <person name="Kostka D."/>
            <person name="Lara M."/>
            <person name="Martins A.L."/>
            <person name="Massingham T."/>
            <person name="Moltke I."/>
            <person name="Raney B.J."/>
            <person name="Rasmussen M.D."/>
            <person name="Robinson J."/>
            <person name="Stark A."/>
            <person name="Vilella A.J."/>
            <person name="Wen J."/>
            <person name="Xie X."/>
            <person name="Zody M.C."/>
            <person name="Baldwin J."/>
            <person name="Bloom T."/>
            <person name="Chin C.W."/>
            <person name="Heiman D."/>
            <person name="Nicol R."/>
            <person name="Nusbaum C."/>
            <person name="Young S."/>
            <person name="Wilkinson J."/>
            <person name="Worley K.C."/>
            <person name="Kovar C.L."/>
            <person name="Muzny D.M."/>
            <person name="Gibbs R.A."/>
            <person name="Cree A."/>
            <person name="Dihn H.H."/>
            <person name="Fowler G."/>
            <person name="Jhangiani S."/>
            <person name="Joshi V."/>
            <person name="Lee S."/>
            <person name="Lewis L.R."/>
            <person name="Nazareth L.V."/>
            <person name="Okwuonu G."/>
            <person name="Santibanez J."/>
            <person name="Warren W.C."/>
            <person name="Mardis E.R."/>
            <person name="Weinstock G.M."/>
            <person name="Wilson R.K."/>
            <person name="Delehaunty K."/>
            <person name="Dooling D."/>
            <person name="Fronik C."/>
            <person name="Fulton L."/>
            <person name="Fulton B."/>
            <person name="Graves T."/>
            <person name="Minx P."/>
            <person name="Sodergren E."/>
            <person name="Birney E."/>
            <person name="Margulies E.H."/>
            <person name="Herrero J."/>
            <person name="Green E.D."/>
            <person name="Haussler D."/>
            <person name="Siepel A."/>
            <person name="Goldman N."/>
            <person name="Pollard K.S."/>
            <person name="Pedersen J.S."/>
            <person name="Lander E.S."/>
            <person name="Kellis M."/>
        </authorList>
    </citation>
    <scope>NUCLEOTIDE SEQUENCE [LARGE SCALE GENOMIC DNA]</scope>
</reference>
<evidence type="ECO:0000256" key="12">
    <source>
        <dbReference type="ARBA" id="ARBA00022989"/>
    </source>
</evidence>
<sequence>ALRGGRRPSVCSLLIDVIFISKVSLINSLRQETEDLAKQTQHCHCISRRRATGLYGDVKRRWVVTALELQLLPNPGPRPFLFSSFQLFNNMSVNMALMYLISGPGVDRYPEIGLFSIEDHENGKVYVHRPVDRETTPSFTVYFDVVNRLTGEYVDNSLIFNIRITDVNDHAPQFPENEFNVSVRESHAAGQPVLQLLTVDLDEENTPNSRVLYFLVSQKPLLKESGFEIDRDSGEIRLLGCLDYETAPRFTLLIRARDCGEPPLSATATVHISVQEGNNHRPTFIQENYKIQVPEGRVSPDVLRLPVQDDDSPFTSAWRAKFNISNGNEEGHFDISTDPETNEGILNVIKALDYETHPACSLVIAVENEELLVPCEAGELQKPRRKTAVSAMVLVQVTDANDPPAFHPRSFVVSEVEGARPGTRLGRFNATDPDGSGSQIRYELAHDPASWVTVDERSGVVVTRRRLDRESPHVNNGVYVVIAHAVDEGHPPQTGTGTLMLLLSDINANAPSLHPHSRYLEVCESSEPEPLLIEAEDGDLEPSSDPFTFELDTTGHARVTWKLGENRGRSVELLMLRSLPPGDYSVPLSIGDGQGLSQKQTVHVRVCSCPGGATCAAEPLAAGPELPVGVLAPLCVVFLALAVALLLLLRCDCVSGAKRHRCPALHQEGQQTLITYNDESRAIAGQVGSEVRNQKPALPTHIAEEGALLGAKDTNEVLPPPAHASDQAHFVLRLQCVTEVHSLLWSP</sequence>
<comment type="subcellular location">
    <subcellularLocation>
        <location evidence="1">Cell membrane</location>
        <topology evidence="1">Single-pass type I membrane protein</topology>
    </subcellularLocation>
    <subcellularLocation>
        <location evidence="2">Cytoplasm</location>
    </subcellularLocation>
</comment>
<dbReference type="GO" id="GO:0045294">
    <property type="term" value="F:alpha-catenin binding"/>
    <property type="evidence" value="ECO:0007669"/>
    <property type="project" value="Ensembl"/>
</dbReference>
<dbReference type="GO" id="GO:0034332">
    <property type="term" value="P:adherens junction organization"/>
    <property type="evidence" value="ECO:0007669"/>
    <property type="project" value="TreeGrafter"/>
</dbReference>
<keyword evidence="3" id="KW-1003">Cell membrane</keyword>
<evidence type="ECO:0000256" key="7">
    <source>
        <dbReference type="ARBA" id="ARBA00022723"/>
    </source>
</evidence>
<dbReference type="GO" id="GO:0005912">
    <property type="term" value="C:adherens junction"/>
    <property type="evidence" value="ECO:0007669"/>
    <property type="project" value="TreeGrafter"/>
</dbReference>
<dbReference type="PRINTS" id="PR00205">
    <property type="entry name" value="CADHERIN"/>
</dbReference>
<evidence type="ECO:0000256" key="17">
    <source>
        <dbReference type="ARBA" id="ARBA00069031"/>
    </source>
</evidence>
<dbReference type="GO" id="GO:0045296">
    <property type="term" value="F:cadherin binding"/>
    <property type="evidence" value="ECO:0007669"/>
    <property type="project" value="TreeGrafter"/>
</dbReference>
<dbReference type="GO" id="GO:0035710">
    <property type="term" value="P:CD4-positive, alpha-beta T cell activation"/>
    <property type="evidence" value="ECO:0007669"/>
    <property type="project" value="Ensembl"/>
</dbReference>
<dbReference type="FunFam" id="2.60.40.60:FF:000031">
    <property type="entry name" value="Cadherin 3"/>
    <property type="match status" value="1"/>
</dbReference>
<evidence type="ECO:0000259" key="20">
    <source>
        <dbReference type="PROSITE" id="PS50268"/>
    </source>
</evidence>
<dbReference type="InterPro" id="IPR015919">
    <property type="entry name" value="Cadherin-like_sf"/>
</dbReference>
<evidence type="ECO:0000256" key="10">
    <source>
        <dbReference type="ARBA" id="ARBA00022837"/>
    </source>
</evidence>
<feature type="domain" description="Cadherin" evidence="20">
    <location>
        <begin position="407"/>
        <end position="513"/>
    </location>
</feature>